<keyword evidence="3" id="KW-1185">Reference proteome</keyword>
<gene>
    <name evidence="2" type="ORF">V6L76_16855</name>
</gene>
<dbReference type="Pfam" id="PF08281">
    <property type="entry name" value="Sigma70_r4_2"/>
    <property type="match status" value="1"/>
</dbReference>
<proteinExistence type="predicted"/>
<name>A0ABU7ZS49_9HYPH</name>
<reference evidence="2 3" key="1">
    <citation type="submission" date="2024-02" db="EMBL/GenBank/DDBJ databases">
        <title>A new putative Pannonibacter species isolated from two cases of bloodstream infections in paediatric patients.</title>
        <authorList>
            <person name="Castellana S."/>
            <person name="De Laurentiis V."/>
            <person name="Grassi M."/>
            <person name="De Leonardis F."/>
            <person name="Mosca A."/>
            <person name="De Carlo C."/>
            <person name="Sparapano E."/>
            <person name="Ronga L."/>
            <person name="Santacroce L."/>
            <person name="Chironna M."/>
            <person name="De Robertis A."/>
            <person name="Bianco A."/>
            <person name="Del Sambro L."/>
            <person name="Capozzi L."/>
            <person name="Parisi A."/>
        </authorList>
    </citation>
    <scope>NUCLEOTIDE SEQUENCE [LARGE SCALE GENOMIC DNA]</scope>
    <source>
        <strain evidence="2 3">Pt2</strain>
    </source>
</reference>
<comment type="caution">
    <text evidence="2">The sequence shown here is derived from an EMBL/GenBank/DDBJ whole genome shotgun (WGS) entry which is preliminary data.</text>
</comment>
<evidence type="ECO:0000259" key="1">
    <source>
        <dbReference type="Pfam" id="PF08281"/>
    </source>
</evidence>
<accession>A0ABU7ZS49</accession>
<protein>
    <submittedName>
        <fullName evidence="2">Sigma factor-like helix-turn-helix DNA-binding protein</fullName>
    </submittedName>
</protein>
<dbReference type="RefSeq" id="WP_334253321.1">
    <property type="nucleotide sequence ID" value="NZ_JBAKBE010000010.1"/>
</dbReference>
<dbReference type="EMBL" id="JBAKBE010000010">
    <property type="protein sequence ID" value="MEH0097933.1"/>
    <property type="molecule type" value="Genomic_DNA"/>
</dbReference>
<sequence length="240" mass="26449">MSFAWHEIRDHLMQSSSNLHFQRSFDAIRRAQAAFAPFRDPAALLDGLHSTPGDPARKNQILSALVRAAQSDGPASDCALTLLLLALWPGLDAIRHRSIWRRIGAADEVASDVLARTIEAIRSLDLGRINWIAATVLRNVERDMIRVRQRDQVRERLASGADTDEVADNGDSGIGAAGYARLNGALRKLLGDDALLVIRVAIEGFSQAEVAVELDLTEAAARKRYQRAMRRLNDALQEIP</sequence>
<dbReference type="InterPro" id="IPR013249">
    <property type="entry name" value="RNA_pol_sigma70_r4_t2"/>
</dbReference>
<dbReference type="InterPro" id="IPR036388">
    <property type="entry name" value="WH-like_DNA-bd_sf"/>
</dbReference>
<dbReference type="Proteomes" id="UP001380822">
    <property type="component" value="Unassembled WGS sequence"/>
</dbReference>
<evidence type="ECO:0000313" key="2">
    <source>
        <dbReference type="EMBL" id="MEH0097933.1"/>
    </source>
</evidence>
<feature type="domain" description="RNA polymerase sigma factor 70 region 4 type 2" evidence="1">
    <location>
        <begin position="184"/>
        <end position="232"/>
    </location>
</feature>
<dbReference type="SUPFAM" id="SSF88659">
    <property type="entry name" value="Sigma3 and sigma4 domains of RNA polymerase sigma factors"/>
    <property type="match status" value="1"/>
</dbReference>
<evidence type="ECO:0000313" key="3">
    <source>
        <dbReference type="Proteomes" id="UP001380822"/>
    </source>
</evidence>
<organism evidence="2 3">
    <name type="scientific">Pannonibacter anstelovis</name>
    <dbReference type="NCBI Taxonomy" id="3121537"/>
    <lineage>
        <taxon>Bacteria</taxon>
        <taxon>Pseudomonadati</taxon>
        <taxon>Pseudomonadota</taxon>
        <taxon>Alphaproteobacteria</taxon>
        <taxon>Hyphomicrobiales</taxon>
        <taxon>Stappiaceae</taxon>
        <taxon>Pannonibacter</taxon>
    </lineage>
</organism>
<dbReference type="InterPro" id="IPR013324">
    <property type="entry name" value="RNA_pol_sigma_r3/r4-like"/>
</dbReference>
<dbReference type="Gene3D" id="1.10.10.10">
    <property type="entry name" value="Winged helix-like DNA-binding domain superfamily/Winged helix DNA-binding domain"/>
    <property type="match status" value="1"/>
</dbReference>